<gene>
    <name evidence="13" type="ORF">GCM10022204_24970</name>
</gene>
<sequence length="732" mass="79044">MAEPRNGHSAKQKETSGRAAARPATKARRSWPKRVALALVVVLLVGVIGAAGLVVYGYTTTQRPNANADFQTATTFVYYENGKSQLGSFAVQNRQPLTFEEIPQNVKDGVVAAENRDFWTDQGISIRGMFRAAWVIVRGGTLQGGSTITQQYIKIMYLNSEQTVTRKFRELFLAYKINKEMSKEEILTDYLNTIYFGRGAYGIQAASKAFFDVDAEDLSTQQAAVLISVINNPSLFDPGVDEANIPRLEERYSYVLTSMAETGAITPAEAAEAAASLPKFPEVKVNERYGGPKGFLLKMVERELVGAGFDPSQISGGGLKITTTFDKSAQNAAVEAAQKYTKQAADARDKKAGNLHAAVASVKVGTGEVLALYGGPDYVKNSRNWATTARPTASTFKTYALAAGLKDEFSLYSRFNGNTFTPEGDSSTVRNEFNYEYGSGVTLLKAATDSINTAFVDMTTQLADGPQQVVDMAEAVGAPKGAGWDLNSRIALGTAEVSPLNQANAYATFANDGTYVAPHVVKEVEDANGKVVYKAAPEERRAVDKDISRDVTYALSNVVEQGTGSTVRTLDRPVAGKTGTKDVEDDITAAWFVAYTPQISTAVMYVAGDDGNADLDDYARPGDSTFFGGTYPALTWVDYMQTAVEDLPVKQFEDPAYVNRDSAPQQSATSRPEPTRTRETTEAPTQEPTTEAPTQEPTTEAPTQEPTTEPPTQEPTTEQPSRQPTDEPSGGG</sequence>
<organism evidence="13 14">
    <name type="scientific">Microlunatus aurantiacus</name>
    <dbReference type="NCBI Taxonomy" id="446786"/>
    <lineage>
        <taxon>Bacteria</taxon>
        <taxon>Bacillati</taxon>
        <taxon>Actinomycetota</taxon>
        <taxon>Actinomycetes</taxon>
        <taxon>Propionibacteriales</taxon>
        <taxon>Propionibacteriaceae</taxon>
        <taxon>Microlunatus</taxon>
    </lineage>
</organism>
<dbReference type="SUPFAM" id="SSF53955">
    <property type="entry name" value="Lysozyme-like"/>
    <property type="match status" value="1"/>
</dbReference>
<dbReference type="PANTHER" id="PTHR32282:SF34">
    <property type="entry name" value="PENICILLIN-BINDING PROTEIN 1A"/>
    <property type="match status" value="1"/>
</dbReference>
<evidence type="ECO:0000256" key="4">
    <source>
        <dbReference type="ARBA" id="ARBA00022679"/>
    </source>
</evidence>
<evidence type="ECO:0008006" key="15">
    <source>
        <dbReference type="Google" id="ProtNLM"/>
    </source>
</evidence>
<evidence type="ECO:0000259" key="12">
    <source>
        <dbReference type="Pfam" id="PF00912"/>
    </source>
</evidence>
<keyword evidence="4" id="KW-0808">Transferase</keyword>
<reference evidence="14" key="1">
    <citation type="journal article" date="2019" name="Int. J. Syst. Evol. Microbiol.">
        <title>The Global Catalogue of Microorganisms (GCM) 10K type strain sequencing project: providing services to taxonomists for standard genome sequencing and annotation.</title>
        <authorList>
            <consortium name="The Broad Institute Genomics Platform"/>
            <consortium name="The Broad Institute Genome Sequencing Center for Infectious Disease"/>
            <person name="Wu L."/>
            <person name="Ma J."/>
        </authorList>
    </citation>
    <scope>NUCLEOTIDE SEQUENCE [LARGE SCALE GENOMIC DNA]</scope>
    <source>
        <strain evidence="14">JCM 16548</strain>
    </source>
</reference>
<dbReference type="InterPro" id="IPR012338">
    <property type="entry name" value="Beta-lactam/transpept-like"/>
</dbReference>
<evidence type="ECO:0000256" key="6">
    <source>
        <dbReference type="ARBA" id="ARBA00023268"/>
    </source>
</evidence>
<keyword evidence="10" id="KW-0472">Membrane</keyword>
<dbReference type="InterPro" id="IPR036950">
    <property type="entry name" value="PBP_transglycosylase"/>
</dbReference>
<dbReference type="InterPro" id="IPR001460">
    <property type="entry name" value="PCN-bd_Tpept"/>
</dbReference>
<keyword evidence="10" id="KW-1133">Transmembrane helix</keyword>
<feature type="region of interest" description="Disordered" evidence="9">
    <location>
        <begin position="657"/>
        <end position="732"/>
    </location>
</feature>
<feature type="compositionally biased region" description="Low complexity" evidence="9">
    <location>
        <begin position="682"/>
        <end position="707"/>
    </location>
</feature>
<dbReference type="Pfam" id="PF00905">
    <property type="entry name" value="Transpeptidase"/>
    <property type="match status" value="1"/>
</dbReference>
<dbReference type="Proteomes" id="UP001500051">
    <property type="component" value="Unassembled WGS sequence"/>
</dbReference>
<proteinExistence type="predicted"/>
<evidence type="ECO:0000256" key="1">
    <source>
        <dbReference type="ARBA" id="ARBA00022645"/>
    </source>
</evidence>
<evidence type="ECO:0000256" key="2">
    <source>
        <dbReference type="ARBA" id="ARBA00022670"/>
    </source>
</evidence>
<evidence type="ECO:0000256" key="10">
    <source>
        <dbReference type="SAM" id="Phobius"/>
    </source>
</evidence>
<keyword evidence="5" id="KW-0378">Hydrolase</keyword>
<keyword evidence="1" id="KW-0121">Carboxypeptidase</keyword>
<feature type="domain" description="Glycosyl transferase family 51" evidence="12">
    <location>
        <begin position="86"/>
        <end position="259"/>
    </location>
</feature>
<accession>A0ABP7DIR2</accession>
<feature type="compositionally biased region" description="Low complexity" evidence="9">
    <location>
        <begin position="714"/>
        <end position="723"/>
    </location>
</feature>
<dbReference type="PANTHER" id="PTHR32282">
    <property type="entry name" value="BINDING PROTEIN TRANSPEPTIDASE, PUTATIVE-RELATED"/>
    <property type="match status" value="1"/>
</dbReference>
<dbReference type="Gene3D" id="1.10.3810.10">
    <property type="entry name" value="Biosynthetic peptidoglycan transglycosylase-like"/>
    <property type="match status" value="1"/>
</dbReference>
<dbReference type="EMBL" id="BAAAYX010000009">
    <property type="protein sequence ID" value="GAA3706242.1"/>
    <property type="molecule type" value="Genomic_DNA"/>
</dbReference>
<dbReference type="Pfam" id="PF00912">
    <property type="entry name" value="Transgly"/>
    <property type="match status" value="1"/>
</dbReference>
<comment type="catalytic activity">
    <reaction evidence="7">
        <text>Preferential cleavage: (Ac)2-L-Lys-D-Ala-|-D-Ala. Also transpeptidation of peptidyl-alanyl moieties that are N-acyl substituents of D-alanine.</text>
        <dbReference type="EC" id="3.4.16.4"/>
    </reaction>
</comment>
<evidence type="ECO:0000259" key="11">
    <source>
        <dbReference type="Pfam" id="PF00905"/>
    </source>
</evidence>
<feature type="transmembrane region" description="Helical" evidence="10">
    <location>
        <begin position="35"/>
        <end position="58"/>
    </location>
</feature>
<evidence type="ECO:0000256" key="9">
    <source>
        <dbReference type="SAM" id="MobiDB-lite"/>
    </source>
</evidence>
<keyword evidence="14" id="KW-1185">Reference proteome</keyword>
<keyword evidence="6" id="KW-0511">Multifunctional enzyme</keyword>
<evidence type="ECO:0000256" key="3">
    <source>
        <dbReference type="ARBA" id="ARBA00022676"/>
    </source>
</evidence>
<keyword evidence="2" id="KW-0645">Protease</keyword>
<evidence type="ECO:0000313" key="13">
    <source>
        <dbReference type="EMBL" id="GAA3706242.1"/>
    </source>
</evidence>
<feature type="domain" description="Penicillin-binding protein transpeptidase" evidence="11">
    <location>
        <begin position="363"/>
        <end position="611"/>
    </location>
</feature>
<evidence type="ECO:0000313" key="14">
    <source>
        <dbReference type="Proteomes" id="UP001500051"/>
    </source>
</evidence>
<feature type="region of interest" description="Disordered" evidence="9">
    <location>
        <begin position="1"/>
        <end position="26"/>
    </location>
</feature>
<comment type="caution">
    <text evidence="13">The sequence shown here is derived from an EMBL/GenBank/DDBJ whole genome shotgun (WGS) entry which is preliminary data.</text>
</comment>
<protein>
    <recommendedName>
        <fullName evidence="15">Penicillin-insensitive transglycosylase</fullName>
    </recommendedName>
</protein>
<name>A0ABP7DIR2_9ACTN</name>
<evidence type="ECO:0000256" key="7">
    <source>
        <dbReference type="ARBA" id="ARBA00034000"/>
    </source>
</evidence>
<dbReference type="InterPro" id="IPR023346">
    <property type="entry name" value="Lysozyme-like_dom_sf"/>
</dbReference>
<dbReference type="InterPro" id="IPR001264">
    <property type="entry name" value="Glyco_trans_51"/>
</dbReference>
<dbReference type="SUPFAM" id="SSF56601">
    <property type="entry name" value="beta-lactamase/transpeptidase-like"/>
    <property type="match status" value="1"/>
</dbReference>
<keyword evidence="10" id="KW-0812">Transmembrane</keyword>
<comment type="catalytic activity">
    <reaction evidence="8">
        <text>[GlcNAc-(1-&gt;4)-Mur2Ac(oyl-L-Ala-gamma-D-Glu-L-Lys-D-Ala-D-Ala)](n)-di-trans,octa-cis-undecaprenyl diphosphate + beta-D-GlcNAc-(1-&gt;4)-Mur2Ac(oyl-L-Ala-gamma-D-Glu-L-Lys-D-Ala-D-Ala)-di-trans,octa-cis-undecaprenyl diphosphate = [GlcNAc-(1-&gt;4)-Mur2Ac(oyl-L-Ala-gamma-D-Glu-L-Lys-D-Ala-D-Ala)](n+1)-di-trans,octa-cis-undecaprenyl diphosphate + di-trans,octa-cis-undecaprenyl diphosphate + H(+)</text>
        <dbReference type="Rhea" id="RHEA:23708"/>
        <dbReference type="Rhea" id="RHEA-COMP:9602"/>
        <dbReference type="Rhea" id="RHEA-COMP:9603"/>
        <dbReference type="ChEBI" id="CHEBI:15378"/>
        <dbReference type="ChEBI" id="CHEBI:58405"/>
        <dbReference type="ChEBI" id="CHEBI:60033"/>
        <dbReference type="ChEBI" id="CHEBI:78435"/>
        <dbReference type="EC" id="2.4.99.28"/>
    </reaction>
</comment>
<dbReference type="RefSeq" id="WP_344812690.1">
    <property type="nucleotide sequence ID" value="NZ_BAAAYX010000009.1"/>
</dbReference>
<evidence type="ECO:0000256" key="8">
    <source>
        <dbReference type="ARBA" id="ARBA00049902"/>
    </source>
</evidence>
<dbReference type="InterPro" id="IPR050396">
    <property type="entry name" value="Glycosyltr_51/Transpeptidase"/>
</dbReference>
<evidence type="ECO:0000256" key="5">
    <source>
        <dbReference type="ARBA" id="ARBA00022801"/>
    </source>
</evidence>
<keyword evidence="3" id="KW-0328">Glycosyltransferase</keyword>
<dbReference type="Gene3D" id="3.40.710.10">
    <property type="entry name" value="DD-peptidase/beta-lactamase superfamily"/>
    <property type="match status" value="1"/>
</dbReference>